<comment type="subunit">
    <text evidence="9">Homodimer.</text>
</comment>
<keyword evidence="9" id="KW-0963">Cytoplasm</keyword>
<dbReference type="GO" id="GO:0004015">
    <property type="term" value="F:adenosylmethionine-8-amino-7-oxononanoate transaminase activity"/>
    <property type="evidence" value="ECO:0007669"/>
    <property type="project" value="UniProtKB-UniRule"/>
</dbReference>
<comment type="cofactor">
    <cofactor evidence="1 9">
        <name>pyridoxal 5'-phosphate</name>
        <dbReference type="ChEBI" id="CHEBI:597326"/>
    </cofactor>
</comment>
<keyword evidence="3 9" id="KW-0032">Aminotransferase</keyword>
<dbReference type="GO" id="GO:0009102">
    <property type="term" value="P:biotin biosynthetic process"/>
    <property type="evidence" value="ECO:0007669"/>
    <property type="project" value="UniProtKB-UniRule"/>
</dbReference>
<dbReference type="EC" id="2.6.1.62" evidence="9"/>
<dbReference type="NCBIfam" id="TIGR00508">
    <property type="entry name" value="bioA"/>
    <property type="match status" value="1"/>
</dbReference>
<dbReference type="GO" id="GO:0005737">
    <property type="term" value="C:cytoplasm"/>
    <property type="evidence" value="ECO:0007669"/>
    <property type="project" value="UniProtKB-SubCell"/>
</dbReference>
<dbReference type="EMBL" id="FOUU01000001">
    <property type="protein sequence ID" value="SFM48536.1"/>
    <property type="molecule type" value="Genomic_DNA"/>
</dbReference>
<evidence type="ECO:0000256" key="6">
    <source>
        <dbReference type="ARBA" id="ARBA00022756"/>
    </source>
</evidence>
<evidence type="ECO:0000313" key="10">
    <source>
        <dbReference type="EMBL" id="SFM48536.1"/>
    </source>
</evidence>
<feature type="binding site" evidence="9">
    <location>
        <begin position="315"/>
        <end position="316"/>
    </location>
    <ligand>
        <name>pyridoxal 5'-phosphate</name>
        <dbReference type="ChEBI" id="CHEBI:597326"/>
    </ligand>
</feature>
<dbReference type="InterPro" id="IPR015422">
    <property type="entry name" value="PyrdxlP-dep_Trfase_small"/>
</dbReference>
<feature type="binding site" evidence="9">
    <location>
        <position position="314"/>
    </location>
    <ligand>
        <name>substrate</name>
    </ligand>
</feature>
<dbReference type="GO" id="GO:0030170">
    <property type="term" value="F:pyridoxal phosphate binding"/>
    <property type="evidence" value="ECO:0007669"/>
    <property type="project" value="UniProtKB-UniRule"/>
</dbReference>
<dbReference type="Gene3D" id="3.40.640.10">
    <property type="entry name" value="Type I PLP-dependent aspartate aminotransferase-like (Major domain)"/>
    <property type="match status" value="1"/>
</dbReference>
<name>A0A1I4R954_9BACT</name>
<dbReference type="InterPro" id="IPR049704">
    <property type="entry name" value="Aminotrans_3_PPA_site"/>
</dbReference>
<dbReference type="PANTHER" id="PTHR42684:SF17">
    <property type="entry name" value="ADENOSYLMETHIONINE-8-AMINO-7-OXONONANOATE AMINOTRANSFERASE"/>
    <property type="match status" value="1"/>
</dbReference>
<dbReference type="InterPro" id="IPR015424">
    <property type="entry name" value="PyrdxlP-dep_Trfase"/>
</dbReference>
<dbReference type="UniPathway" id="UPA00078">
    <property type="reaction ID" value="UER00160"/>
</dbReference>
<dbReference type="Gene3D" id="3.90.1150.10">
    <property type="entry name" value="Aspartate Aminotransferase, domain 1"/>
    <property type="match status" value="1"/>
</dbReference>
<dbReference type="FunFam" id="3.40.640.10:FF:000041">
    <property type="entry name" value="Adenosylmethionine-8-amino-7-oxononanoate aminotransferase"/>
    <property type="match status" value="1"/>
</dbReference>
<keyword evidence="5 9" id="KW-0949">S-adenosyl-L-methionine</keyword>
<accession>A0A1I4R954</accession>
<evidence type="ECO:0000256" key="5">
    <source>
        <dbReference type="ARBA" id="ARBA00022691"/>
    </source>
</evidence>
<organism evidence="10 11">
    <name type="scientific">Thermodesulforhabdus norvegica</name>
    <dbReference type="NCBI Taxonomy" id="39841"/>
    <lineage>
        <taxon>Bacteria</taxon>
        <taxon>Pseudomonadati</taxon>
        <taxon>Thermodesulfobacteriota</taxon>
        <taxon>Syntrophobacteria</taxon>
        <taxon>Syntrophobacterales</taxon>
        <taxon>Thermodesulforhabdaceae</taxon>
        <taxon>Thermodesulforhabdus</taxon>
    </lineage>
</organism>
<evidence type="ECO:0000256" key="4">
    <source>
        <dbReference type="ARBA" id="ARBA00022679"/>
    </source>
</evidence>
<feature type="modified residue" description="N6-(pyridoxal phosphate)lysine" evidence="9">
    <location>
        <position position="281"/>
    </location>
</feature>
<dbReference type="Proteomes" id="UP000199611">
    <property type="component" value="Unassembled WGS sequence"/>
</dbReference>
<feature type="binding site" evidence="9">
    <location>
        <position position="398"/>
    </location>
    <ligand>
        <name>substrate</name>
    </ligand>
</feature>
<feature type="binding site" evidence="9">
    <location>
        <position position="58"/>
    </location>
    <ligand>
        <name>substrate</name>
    </ligand>
</feature>
<dbReference type="CDD" id="cd00610">
    <property type="entry name" value="OAT_like"/>
    <property type="match status" value="1"/>
</dbReference>
<dbReference type="NCBIfam" id="NF005940">
    <property type="entry name" value="PRK07986.1"/>
    <property type="match status" value="1"/>
</dbReference>
<evidence type="ECO:0000256" key="8">
    <source>
        <dbReference type="ARBA" id="ARBA00048449"/>
    </source>
</evidence>
<keyword evidence="4 9" id="KW-0808">Transferase</keyword>
<keyword evidence="11" id="KW-1185">Reference proteome</keyword>
<dbReference type="NCBIfam" id="NF004624">
    <property type="entry name" value="PRK05964.1"/>
    <property type="match status" value="1"/>
</dbReference>
<dbReference type="Pfam" id="PF00202">
    <property type="entry name" value="Aminotran_3"/>
    <property type="match status" value="1"/>
</dbReference>
<dbReference type="HAMAP" id="MF_00834">
    <property type="entry name" value="BioA"/>
    <property type="match status" value="1"/>
</dbReference>
<comment type="pathway">
    <text evidence="2 9">Cofactor biosynthesis; biotin biosynthesis; 7,8-diaminononanoate from 8-amino-7-oxononanoate (SAM route): step 1/1.</text>
</comment>
<reference evidence="10 11" key="1">
    <citation type="submission" date="2016-10" db="EMBL/GenBank/DDBJ databases">
        <authorList>
            <person name="de Groot N.N."/>
        </authorList>
    </citation>
    <scope>NUCLEOTIDE SEQUENCE [LARGE SCALE GENOMIC DNA]</scope>
    <source>
        <strain evidence="10 11">DSM 9990</strain>
    </source>
</reference>
<evidence type="ECO:0000313" key="11">
    <source>
        <dbReference type="Proteomes" id="UP000199611"/>
    </source>
</evidence>
<keyword evidence="7 9" id="KW-0663">Pyridoxal phosphate</keyword>
<evidence type="ECO:0000256" key="7">
    <source>
        <dbReference type="ARBA" id="ARBA00022898"/>
    </source>
</evidence>
<dbReference type="InterPro" id="IPR005815">
    <property type="entry name" value="BioA"/>
</dbReference>
<dbReference type="PANTHER" id="PTHR42684">
    <property type="entry name" value="ADENOSYLMETHIONINE-8-AMINO-7-OXONONANOATE AMINOTRANSFERASE"/>
    <property type="match status" value="1"/>
</dbReference>
<comment type="similarity">
    <text evidence="9">Belongs to the class-III pyridoxal-phosphate-dependent aminotransferase family. BioA subfamily.</text>
</comment>
<feature type="binding site" evidence="9">
    <location>
        <position position="281"/>
    </location>
    <ligand>
        <name>substrate</name>
    </ligand>
</feature>
<keyword evidence="6 9" id="KW-0093">Biotin biosynthesis</keyword>
<dbReference type="InterPro" id="IPR015421">
    <property type="entry name" value="PyrdxlP-dep_Trfase_major"/>
</dbReference>
<dbReference type="PROSITE" id="PS00600">
    <property type="entry name" value="AA_TRANSFER_CLASS_3"/>
    <property type="match status" value="1"/>
</dbReference>
<gene>
    <name evidence="9" type="primary">bioA</name>
    <name evidence="10" type="ORF">SAMN05660836_00468</name>
</gene>
<dbReference type="STRING" id="39841.SAMN05660836_00468"/>
<protein>
    <recommendedName>
        <fullName evidence="9">Adenosylmethionine-8-amino-7-oxononanoate aminotransferase</fullName>
        <ecNumber evidence="9">2.6.1.62</ecNumber>
    </recommendedName>
    <alternativeName>
        <fullName evidence="9">7,8-diamino-pelargonic acid aminotransferase</fullName>
        <shortName evidence="9">DAPA AT</shortName>
        <shortName evidence="9">DAPA aminotransferase</shortName>
    </alternativeName>
    <alternativeName>
        <fullName evidence="9">7,8-diaminononanoate synthase</fullName>
        <shortName evidence="9">DANS</shortName>
    </alternativeName>
    <alternativeName>
        <fullName evidence="9">Diaminopelargonic acid synthase</fullName>
    </alternativeName>
</protein>
<feature type="binding site" evidence="9">
    <location>
        <position position="252"/>
    </location>
    <ligand>
        <name>pyridoxal 5'-phosphate</name>
        <dbReference type="ChEBI" id="CHEBI:597326"/>
    </ligand>
</feature>
<evidence type="ECO:0000256" key="9">
    <source>
        <dbReference type="HAMAP-Rule" id="MF_00834"/>
    </source>
</evidence>
<feature type="binding site" evidence="9">
    <location>
        <begin position="118"/>
        <end position="119"/>
    </location>
    <ligand>
        <name>pyridoxal 5'-phosphate</name>
        <dbReference type="ChEBI" id="CHEBI:597326"/>
    </ligand>
</feature>
<evidence type="ECO:0000256" key="3">
    <source>
        <dbReference type="ARBA" id="ARBA00022576"/>
    </source>
</evidence>
<comment type="subcellular location">
    <subcellularLocation>
        <location evidence="9">Cytoplasm</location>
    </subcellularLocation>
</comment>
<feature type="binding site" evidence="9">
    <location>
        <position position="151"/>
    </location>
    <ligand>
        <name>substrate</name>
    </ligand>
</feature>
<evidence type="ECO:0000256" key="2">
    <source>
        <dbReference type="ARBA" id="ARBA00005063"/>
    </source>
</evidence>
<dbReference type="AlphaFoldDB" id="A0A1I4R954"/>
<feature type="site" description="Participates in the substrate recognition with KAPA and in a stacking interaction with the adenine ring of SAM" evidence="9">
    <location>
        <position position="23"/>
    </location>
</feature>
<proteinExistence type="inferred from homology"/>
<evidence type="ECO:0000256" key="1">
    <source>
        <dbReference type="ARBA" id="ARBA00001933"/>
    </source>
</evidence>
<comment type="function">
    <text evidence="9">Catalyzes the transfer of the alpha-amino group from S-adenosyl-L-methionine (SAM) to 7-keto-8-aminopelargonic acid (KAPA) to form 7,8-diaminopelargonic acid (DAPA). It is the only aminotransferase known to utilize SAM as an amino donor.</text>
</comment>
<dbReference type="SUPFAM" id="SSF53383">
    <property type="entry name" value="PLP-dependent transferases"/>
    <property type="match status" value="1"/>
</dbReference>
<dbReference type="InterPro" id="IPR005814">
    <property type="entry name" value="Aminotrans_3"/>
</dbReference>
<sequence>MKSAGETIREMLEFDRIHLWHPYTSPVDPLPVYPAVRAKGVRIVLADGRELIDGMSSWWCVIHGYSHPELIKAAREQIERMAHVMFGGLTHPPAVELGKLLLEIAPDGLTKIFYCDSGSVAVEVAMKMALQYWHALGKAGKKKFLTVRKGYHGDTFGAMSVCDPVNGMHRLFAGFLTQNLFAPEPSCTFDQEWQEDDISDLMKLLSEHVDEIAAVIMEPVVQGAGGMRFYHPLFVRRAYELSKQFGVLFIADEIATGFGRTGKMFACEYAGITPDIMCVGKALTGGMMSLAAVLTTDDVAEVIGGGDPGIFAHGPTFMGNPLACAVGAASIRLLMSYPWRERVKVIESVLRDGLEPCRGMPVVEDVRVLGAIGVVETKRPVDVALLQKLFVERGVWIRPFDRLIYVMPPYVIGKEDLVILCEALCEVVDMWGRTY</sequence>
<comment type="catalytic activity">
    <reaction evidence="8 9">
        <text>(8S)-8-amino-7-oxononanoate + S-adenosyl-L-methionine = S-adenosyl-4-methylsulfanyl-2-oxobutanoate + (7R,8S)-7,8-diammoniononanoate</text>
        <dbReference type="Rhea" id="RHEA:16861"/>
        <dbReference type="ChEBI" id="CHEBI:16490"/>
        <dbReference type="ChEBI" id="CHEBI:59789"/>
        <dbReference type="ChEBI" id="CHEBI:149468"/>
        <dbReference type="ChEBI" id="CHEBI:149469"/>
        <dbReference type="EC" id="2.6.1.62"/>
    </reaction>
</comment>